<dbReference type="PRINTS" id="PR00081">
    <property type="entry name" value="GDHRDH"/>
</dbReference>
<comment type="similarity">
    <text evidence="1">Belongs to the short-chain dehydrogenases/reductases (SDR) family.</text>
</comment>
<dbReference type="InterPro" id="IPR036291">
    <property type="entry name" value="NAD(P)-bd_dom_sf"/>
</dbReference>
<dbReference type="PANTHER" id="PTHR44196">
    <property type="entry name" value="DEHYDROGENASE/REDUCTASE SDR FAMILY MEMBER 7B"/>
    <property type="match status" value="1"/>
</dbReference>
<evidence type="ECO:0000313" key="3">
    <source>
        <dbReference type="EMBL" id="OHV22668.1"/>
    </source>
</evidence>
<dbReference type="GO" id="GO:0016491">
    <property type="term" value="F:oxidoreductase activity"/>
    <property type="evidence" value="ECO:0007669"/>
    <property type="project" value="UniProtKB-KW"/>
</dbReference>
<protein>
    <submittedName>
        <fullName evidence="3">Short-chain dehydrogenase</fullName>
    </submittedName>
</protein>
<dbReference type="Gene3D" id="3.40.50.720">
    <property type="entry name" value="NAD(P)-binding Rossmann-like Domain"/>
    <property type="match status" value="1"/>
</dbReference>
<evidence type="ECO:0000256" key="2">
    <source>
        <dbReference type="ARBA" id="ARBA00023002"/>
    </source>
</evidence>
<dbReference type="Proteomes" id="UP000179769">
    <property type="component" value="Unassembled WGS sequence"/>
</dbReference>
<dbReference type="GO" id="GO:0016020">
    <property type="term" value="C:membrane"/>
    <property type="evidence" value="ECO:0007669"/>
    <property type="project" value="TreeGrafter"/>
</dbReference>
<dbReference type="CDD" id="cd05233">
    <property type="entry name" value="SDR_c"/>
    <property type="match status" value="1"/>
</dbReference>
<sequence length="220" mass="23446">MDATDRDSLAELAAGAARDLGSVHVLVNTVGVHTNAPLTTASEQLWAWFVEFHLMAAVRVVQAFLPLLRGHGDESHIVLTSSMAGLLALPAKQTGGTDTGVYTTLKHAVLGYGEMLRHELASEGIGVSVLCPGAVATNLVSTSARHRPERFGGPAPDPMAGRELPSDLLLSMMSDEAVGPIVVRGIRANRTYIITHPEMAGMVRARHQQLLEDFAFFSAT</sequence>
<comment type="caution">
    <text evidence="3">The sequence shown here is derived from an EMBL/GenBank/DDBJ whole genome shotgun (WGS) entry which is preliminary data.</text>
</comment>
<gene>
    <name evidence="3" type="ORF">BBK14_25445</name>
</gene>
<organism evidence="3 4">
    <name type="scientific">Parafrankia soli</name>
    <dbReference type="NCBI Taxonomy" id="2599596"/>
    <lineage>
        <taxon>Bacteria</taxon>
        <taxon>Bacillati</taxon>
        <taxon>Actinomycetota</taxon>
        <taxon>Actinomycetes</taxon>
        <taxon>Frankiales</taxon>
        <taxon>Frankiaceae</taxon>
        <taxon>Parafrankia</taxon>
    </lineage>
</organism>
<dbReference type="AlphaFoldDB" id="A0A1S1PIH2"/>
<proteinExistence type="inferred from homology"/>
<accession>A0A1S1PIH2</accession>
<reference evidence="4" key="1">
    <citation type="submission" date="2016-07" db="EMBL/GenBank/DDBJ databases">
        <title>Frankia sp. NRRL B-16219 Genome sequencing.</title>
        <authorList>
            <person name="Ghodhbane-Gtari F."/>
            <person name="Swanson E."/>
            <person name="Gueddou A."/>
            <person name="Louati M."/>
            <person name="Nouioui I."/>
            <person name="Hezbri K."/>
            <person name="Abebe-Akele F."/>
            <person name="Simpson S."/>
            <person name="Morris K."/>
            <person name="Thomas K."/>
            <person name="Gtari M."/>
            <person name="Tisa L.S."/>
        </authorList>
    </citation>
    <scope>NUCLEOTIDE SEQUENCE [LARGE SCALE GENOMIC DNA]</scope>
    <source>
        <strain evidence="4">NRRL B-16219</strain>
    </source>
</reference>
<dbReference type="PANTHER" id="PTHR44196:SF1">
    <property type="entry name" value="DEHYDROGENASE_REDUCTASE SDR FAMILY MEMBER 7B"/>
    <property type="match status" value="1"/>
</dbReference>
<evidence type="ECO:0000256" key="1">
    <source>
        <dbReference type="ARBA" id="ARBA00006484"/>
    </source>
</evidence>
<name>A0A1S1PIH2_9ACTN</name>
<keyword evidence="4" id="KW-1185">Reference proteome</keyword>
<dbReference type="Pfam" id="PF00106">
    <property type="entry name" value="adh_short"/>
    <property type="match status" value="1"/>
</dbReference>
<keyword evidence="2" id="KW-0560">Oxidoreductase</keyword>
<dbReference type="SUPFAM" id="SSF51735">
    <property type="entry name" value="NAD(P)-binding Rossmann-fold domains"/>
    <property type="match status" value="1"/>
</dbReference>
<dbReference type="EMBL" id="MAXA01000245">
    <property type="protein sequence ID" value="OHV22668.1"/>
    <property type="molecule type" value="Genomic_DNA"/>
</dbReference>
<dbReference type="InterPro" id="IPR002347">
    <property type="entry name" value="SDR_fam"/>
</dbReference>
<evidence type="ECO:0000313" key="4">
    <source>
        <dbReference type="Proteomes" id="UP000179769"/>
    </source>
</evidence>